<evidence type="ECO:0000256" key="5">
    <source>
        <dbReference type="ARBA" id="ARBA00022676"/>
    </source>
</evidence>
<keyword evidence="9" id="KW-0735">Signal-anchor</keyword>
<dbReference type="VEuPathDB" id="FungiDB:AJ78_03102"/>
<dbReference type="AlphaFoldDB" id="A0A1J9QLJ9"/>
<evidence type="ECO:0000256" key="7">
    <source>
        <dbReference type="ARBA" id="ARBA00022692"/>
    </source>
</evidence>
<evidence type="ECO:0000313" key="14">
    <source>
        <dbReference type="EMBL" id="OJD16764.1"/>
    </source>
</evidence>
<dbReference type="PANTHER" id="PTHR23033:SF47">
    <property type="entry name" value="APPLE DOMAIN-CONTAINING PROTEIN-RELATED"/>
    <property type="match status" value="1"/>
</dbReference>
<evidence type="ECO:0000256" key="2">
    <source>
        <dbReference type="ARBA" id="ARBA00004922"/>
    </source>
</evidence>
<protein>
    <recommendedName>
        <fullName evidence="4">N-acetylgalactosaminide beta-1,3-galactosyltransferase</fullName>
        <ecNumber evidence="4">2.4.1.122</ecNumber>
    </recommendedName>
</protein>
<name>A0A1J9QLJ9_9EURO</name>
<proteinExistence type="inferred from homology"/>
<evidence type="ECO:0000256" key="4">
    <source>
        <dbReference type="ARBA" id="ARBA00012557"/>
    </source>
</evidence>
<dbReference type="Gene3D" id="3.50.4.10">
    <property type="entry name" value="Hepatocyte Growth Factor"/>
    <property type="match status" value="1"/>
</dbReference>
<dbReference type="InterPro" id="IPR003378">
    <property type="entry name" value="Fringe-like_glycosylTrfase"/>
</dbReference>
<keyword evidence="5" id="KW-0328">Glycosyltransferase</keyword>
<accession>A0A1J9QLJ9</accession>
<dbReference type="GO" id="GO:0016263">
    <property type="term" value="F:glycoprotein-N-acetylgalactosamine 3-beta-galactosyltransferase activity"/>
    <property type="evidence" value="ECO:0007669"/>
    <property type="project" value="UniProtKB-EC"/>
</dbReference>
<dbReference type="GO" id="GO:0000166">
    <property type="term" value="F:nucleotide binding"/>
    <property type="evidence" value="ECO:0007669"/>
    <property type="project" value="UniProtKB-KW"/>
</dbReference>
<keyword evidence="15" id="KW-1185">Reference proteome</keyword>
<evidence type="ECO:0000256" key="10">
    <source>
        <dbReference type="ARBA" id="ARBA00022989"/>
    </source>
</evidence>
<comment type="caution">
    <text evidence="14">The sequence shown here is derived from an EMBL/GenBank/DDBJ whole genome shotgun (WGS) entry which is preliminary data.</text>
</comment>
<comment type="similarity">
    <text evidence="3">Belongs to the glycosyltransferase 31 family. Beta3-Gal-T subfamily.</text>
</comment>
<keyword evidence="8" id="KW-0547">Nucleotide-binding</keyword>
<dbReference type="EC" id="2.4.1.122" evidence="4"/>
<dbReference type="Pfam" id="PF02434">
    <property type="entry name" value="Fringe"/>
    <property type="match status" value="1"/>
</dbReference>
<evidence type="ECO:0000256" key="9">
    <source>
        <dbReference type="ARBA" id="ARBA00022968"/>
    </source>
</evidence>
<dbReference type="EMBL" id="LGRN01000093">
    <property type="protein sequence ID" value="OJD16764.1"/>
    <property type="molecule type" value="Genomic_DNA"/>
</dbReference>
<evidence type="ECO:0000256" key="12">
    <source>
        <dbReference type="SAM" id="Phobius"/>
    </source>
</evidence>
<gene>
    <name evidence="14" type="ORF">AJ78_03102</name>
</gene>
<dbReference type="GO" id="GO:0016020">
    <property type="term" value="C:membrane"/>
    <property type="evidence" value="ECO:0007669"/>
    <property type="project" value="UniProtKB-SubCell"/>
</dbReference>
<evidence type="ECO:0000256" key="6">
    <source>
        <dbReference type="ARBA" id="ARBA00022679"/>
    </source>
</evidence>
<dbReference type="Gene3D" id="3.90.550.50">
    <property type="match status" value="1"/>
</dbReference>
<dbReference type="Proteomes" id="UP000182235">
    <property type="component" value="Unassembled WGS sequence"/>
</dbReference>
<keyword evidence="10 12" id="KW-1133">Transmembrane helix</keyword>
<keyword evidence="6" id="KW-0808">Transferase</keyword>
<comment type="subcellular location">
    <subcellularLocation>
        <location evidence="1">Membrane</location>
        <topology evidence="1">Single-pass type II membrane protein</topology>
    </subcellularLocation>
</comment>
<organism evidence="14 15">
    <name type="scientific">Emergomyces pasteurianus Ep9510</name>
    <dbReference type="NCBI Taxonomy" id="1447872"/>
    <lineage>
        <taxon>Eukaryota</taxon>
        <taxon>Fungi</taxon>
        <taxon>Dikarya</taxon>
        <taxon>Ascomycota</taxon>
        <taxon>Pezizomycotina</taxon>
        <taxon>Eurotiomycetes</taxon>
        <taxon>Eurotiomycetidae</taxon>
        <taxon>Onygenales</taxon>
        <taxon>Ajellomycetaceae</taxon>
        <taxon>Emergomyces</taxon>
    </lineage>
</organism>
<feature type="transmembrane region" description="Helical" evidence="12">
    <location>
        <begin position="15"/>
        <end position="32"/>
    </location>
</feature>
<keyword evidence="7 12" id="KW-0812">Transmembrane</keyword>
<dbReference type="STRING" id="1447872.A0A1J9QLJ9"/>
<sequence>MKPLHRVYRPSRRRIYLFCFVVNVFLGSYLLWRTFGGICHQWTHITPLNLLSLPHPEETICPSFPGVQDIHFILKTGASESLRKLPIHFNTTLRCIPHFSIFSDYEEDVSGFHVYDVLRDVDERFKNEYPEFKLYNSLRDSGREALSAWHDVKDQESTPGGKPDNPAWVLDKWKFLPMMRETLRARANAKWYIFVEADTYILWPNLFAWLDKFNASEPHYIGHAMAAGDITFGHGGSGYILSHPALKTITESYSADLKKWGEFTGNHWAGDCVLGKLIKEAGMDLLWSWPMLQDTKPWTFDYFENQHDPWCYPPVSYHHMDPEDIQAIWDFEMNWRRENASKHILHRDVFIKLIQPGCNKLKQDWDNRSNDVISEVPSAAECAARCAANEECVQYSYESETCRTSKVPKLGVRKAGSVSGWMAERINQTVTQKSSCEKIEWINPRN</sequence>
<evidence type="ECO:0000313" key="15">
    <source>
        <dbReference type="Proteomes" id="UP000182235"/>
    </source>
</evidence>
<evidence type="ECO:0000259" key="13">
    <source>
        <dbReference type="Pfam" id="PF02434"/>
    </source>
</evidence>
<keyword evidence="11 12" id="KW-0472">Membrane</keyword>
<evidence type="ECO:0000256" key="8">
    <source>
        <dbReference type="ARBA" id="ARBA00022741"/>
    </source>
</evidence>
<reference evidence="14 15" key="1">
    <citation type="submission" date="2015-07" db="EMBL/GenBank/DDBJ databases">
        <title>Emmonsia species relationships and genome sequence.</title>
        <authorList>
            <consortium name="The Broad Institute Genomics Platform"/>
            <person name="Cuomo C.A."/>
            <person name="Munoz J.F."/>
            <person name="Imamovic A."/>
            <person name="Priest M.E."/>
            <person name="Young S."/>
            <person name="Clay O.K."/>
            <person name="McEwen J.G."/>
        </authorList>
    </citation>
    <scope>NUCLEOTIDE SEQUENCE [LARGE SCALE GENOMIC DNA]</scope>
    <source>
        <strain evidence="14 15">UAMH 9510</strain>
    </source>
</reference>
<feature type="domain" description="Fringe-like glycosyltransferase" evidence="13">
    <location>
        <begin position="185"/>
        <end position="297"/>
    </location>
</feature>
<dbReference type="PANTHER" id="PTHR23033">
    <property type="entry name" value="BETA1,3-GALACTOSYLTRANSFERASE"/>
    <property type="match status" value="1"/>
</dbReference>
<evidence type="ECO:0000256" key="11">
    <source>
        <dbReference type="ARBA" id="ARBA00023136"/>
    </source>
</evidence>
<evidence type="ECO:0000256" key="1">
    <source>
        <dbReference type="ARBA" id="ARBA00004606"/>
    </source>
</evidence>
<dbReference type="InterPro" id="IPR026050">
    <property type="entry name" value="C1GALT1/C1GALT1_chp1"/>
</dbReference>
<comment type="pathway">
    <text evidence="2">Protein modification; protein glycosylation.</text>
</comment>
<evidence type="ECO:0000256" key="3">
    <source>
        <dbReference type="ARBA" id="ARBA00006462"/>
    </source>
</evidence>
<dbReference type="OrthoDB" id="414175at2759"/>